<dbReference type="EMBL" id="HBUE01330133">
    <property type="protein sequence ID" value="CAG6592794.1"/>
    <property type="molecule type" value="Transcribed_RNA"/>
</dbReference>
<organism evidence="2">
    <name type="scientific">Culex pipiens</name>
    <name type="common">House mosquito</name>
    <dbReference type="NCBI Taxonomy" id="7175"/>
    <lineage>
        <taxon>Eukaryota</taxon>
        <taxon>Metazoa</taxon>
        <taxon>Ecdysozoa</taxon>
        <taxon>Arthropoda</taxon>
        <taxon>Hexapoda</taxon>
        <taxon>Insecta</taxon>
        <taxon>Pterygota</taxon>
        <taxon>Neoptera</taxon>
        <taxon>Endopterygota</taxon>
        <taxon>Diptera</taxon>
        <taxon>Nematocera</taxon>
        <taxon>Culicoidea</taxon>
        <taxon>Culicidae</taxon>
        <taxon>Culicinae</taxon>
        <taxon>Culicini</taxon>
        <taxon>Culex</taxon>
        <taxon>Culex</taxon>
    </lineage>
</organism>
<dbReference type="AlphaFoldDB" id="A0A8D8HU66"/>
<dbReference type="EMBL" id="HBUE01223464">
    <property type="protein sequence ID" value="CAG6540724.1"/>
    <property type="molecule type" value="Transcribed_RNA"/>
</dbReference>
<name>A0A8D8HU66_CULPI</name>
<feature type="transmembrane region" description="Helical" evidence="1">
    <location>
        <begin position="69"/>
        <end position="89"/>
    </location>
</feature>
<sequence length="99" mass="11398">MTDFVLFVKPKLAMMCLPSLSPPSWLPSFRSTLAAPLLSSVMKRVVKYRWQIDRLKILQALLGNFCAKIPFFFFVCPSCSLPCFTLYVVQFLHSTLFTR</sequence>
<keyword evidence="1" id="KW-1133">Transmembrane helix</keyword>
<accession>A0A8D8HU66</accession>
<reference evidence="2" key="1">
    <citation type="submission" date="2021-05" db="EMBL/GenBank/DDBJ databases">
        <authorList>
            <person name="Alioto T."/>
            <person name="Alioto T."/>
            <person name="Gomez Garrido J."/>
        </authorList>
    </citation>
    <scope>NUCLEOTIDE SEQUENCE</scope>
</reference>
<evidence type="ECO:0000313" key="2">
    <source>
        <dbReference type="EMBL" id="CAG6540723.1"/>
    </source>
</evidence>
<keyword evidence="1" id="KW-0472">Membrane</keyword>
<protein>
    <submittedName>
        <fullName evidence="2">(northern house mosquito) hypothetical protein</fullName>
    </submittedName>
</protein>
<dbReference type="EMBL" id="HBUE01223463">
    <property type="protein sequence ID" value="CAG6540723.1"/>
    <property type="molecule type" value="Transcribed_RNA"/>
</dbReference>
<evidence type="ECO:0000256" key="1">
    <source>
        <dbReference type="SAM" id="Phobius"/>
    </source>
</evidence>
<proteinExistence type="predicted"/>
<keyword evidence="1" id="KW-0812">Transmembrane</keyword>
<dbReference type="EMBL" id="HBUE01330134">
    <property type="protein sequence ID" value="CAG6592795.1"/>
    <property type="molecule type" value="Transcribed_RNA"/>
</dbReference>